<gene>
    <name evidence="3" type="ORF">ACFOGJ_28585</name>
</gene>
<organism evidence="3 4">
    <name type="scientific">Marinibaculum pumilum</name>
    <dbReference type="NCBI Taxonomy" id="1766165"/>
    <lineage>
        <taxon>Bacteria</taxon>
        <taxon>Pseudomonadati</taxon>
        <taxon>Pseudomonadota</taxon>
        <taxon>Alphaproteobacteria</taxon>
        <taxon>Rhodospirillales</taxon>
        <taxon>Rhodospirillaceae</taxon>
        <taxon>Marinibaculum</taxon>
    </lineage>
</organism>
<dbReference type="RefSeq" id="WP_379906703.1">
    <property type="nucleotide sequence ID" value="NZ_JBHRTR010000054.1"/>
</dbReference>
<dbReference type="PANTHER" id="PTHR36698">
    <property type="entry name" value="BLL5892 PROTEIN"/>
    <property type="match status" value="1"/>
</dbReference>
<keyword evidence="1" id="KW-0472">Membrane</keyword>
<feature type="transmembrane region" description="Helical" evidence="1">
    <location>
        <begin position="7"/>
        <end position="29"/>
    </location>
</feature>
<reference evidence="4" key="1">
    <citation type="journal article" date="2019" name="Int. J. Syst. Evol. Microbiol.">
        <title>The Global Catalogue of Microorganisms (GCM) 10K type strain sequencing project: providing services to taxonomists for standard genome sequencing and annotation.</title>
        <authorList>
            <consortium name="The Broad Institute Genomics Platform"/>
            <consortium name="The Broad Institute Genome Sequencing Center for Infectious Disease"/>
            <person name="Wu L."/>
            <person name="Ma J."/>
        </authorList>
    </citation>
    <scope>NUCLEOTIDE SEQUENCE [LARGE SCALE GENOMIC DNA]</scope>
    <source>
        <strain evidence="4">KCTC 42964</strain>
    </source>
</reference>
<sequence>METRANHLLIGSFVIILVVAAFFFIIWLAQLRIDQKQVYYEIQFTESVAGLTVGGDVRFNGIQVGTVQAIKLNAQNPDLVTVIIGVDPSTPVRKDSVASLELQGITGVSFVQLSGGTPEAQRVPGAGSITASLPTITARKSFIAEVFSGAPHLVRNASDLLGNASKMLDDQTRDDFRKIVANIRTVTDAMARNSGQIDTFAANLGAISEDTKATLAEARTTFARLDSIAANADVAMKQDIRPMLRDARKTMAELDQLAGQLNAVVAENKESINVFTERGLPDLRNLINESRRMVDNINRVAEQLEDAPGNILFGISDNGFRPGE</sequence>
<evidence type="ECO:0000256" key="1">
    <source>
        <dbReference type="SAM" id="Phobius"/>
    </source>
</evidence>
<name>A0ABV7L9B9_9PROT</name>
<comment type="caution">
    <text evidence="3">The sequence shown here is derived from an EMBL/GenBank/DDBJ whole genome shotgun (WGS) entry which is preliminary data.</text>
</comment>
<dbReference type="PANTHER" id="PTHR36698:SF2">
    <property type="entry name" value="MCE_MLAD DOMAIN-CONTAINING PROTEIN"/>
    <property type="match status" value="1"/>
</dbReference>
<keyword evidence="1" id="KW-0812">Transmembrane</keyword>
<dbReference type="Pfam" id="PF02470">
    <property type="entry name" value="MlaD"/>
    <property type="match status" value="1"/>
</dbReference>
<dbReference type="InterPro" id="IPR003399">
    <property type="entry name" value="Mce/MlaD"/>
</dbReference>
<evidence type="ECO:0000313" key="3">
    <source>
        <dbReference type="EMBL" id="MFC3231239.1"/>
    </source>
</evidence>
<protein>
    <submittedName>
        <fullName evidence="3">MlaD family protein</fullName>
    </submittedName>
</protein>
<keyword evidence="1" id="KW-1133">Transmembrane helix</keyword>
<evidence type="ECO:0000313" key="4">
    <source>
        <dbReference type="Proteomes" id="UP001595528"/>
    </source>
</evidence>
<evidence type="ECO:0000259" key="2">
    <source>
        <dbReference type="Pfam" id="PF02470"/>
    </source>
</evidence>
<dbReference type="EMBL" id="JBHRTR010000054">
    <property type="protein sequence ID" value="MFC3231239.1"/>
    <property type="molecule type" value="Genomic_DNA"/>
</dbReference>
<dbReference type="Proteomes" id="UP001595528">
    <property type="component" value="Unassembled WGS sequence"/>
</dbReference>
<proteinExistence type="predicted"/>
<keyword evidence="4" id="KW-1185">Reference proteome</keyword>
<accession>A0ABV7L9B9</accession>
<feature type="domain" description="Mce/MlaD" evidence="2">
    <location>
        <begin position="38"/>
        <end position="116"/>
    </location>
</feature>
<dbReference type="Gene3D" id="1.10.287.950">
    <property type="entry name" value="Methyl-accepting chemotaxis protein"/>
    <property type="match status" value="1"/>
</dbReference>